<name>A0AA43QXX4_9LECA</name>
<sequence>MASMVDVARLGHYEFRLAPRDLTLRQTDTSNCPDDGDCTCTSWGADCDVADWSWFTCDKLPEACASSTAPAPTSTAPPQAPATPTAGPIQCAPGNEQTYKSCWHDVHADSVKSCASALANQFTPGNKMTSSSANVTQVLREGASGGQGGNGVTYMMNIGWIPGCTDYQSITIDNPMGVSGDNTRNYNDLIVGTYNFCNGNSGLGGYVDVGCLRYGFYPNDIDGVFASPPHPEKFWAVYPNICG</sequence>
<feature type="region of interest" description="Disordered" evidence="1">
    <location>
        <begin position="68"/>
        <end position="90"/>
    </location>
</feature>
<dbReference type="EMBL" id="JAPUFD010000018">
    <property type="protein sequence ID" value="MDI1492320.1"/>
    <property type="molecule type" value="Genomic_DNA"/>
</dbReference>
<keyword evidence="3" id="KW-1185">Reference proteome</keyword>
<evidence type="ECO:0000313" key="3">
    <source>
        <dbReference type="Proteomes" id="UP001161017"/>
    </source>
</evidence>
<feature type="compositionally biased region" description="Low complexity" evidence="1">
    <location>
        <begin position="68"/>
        <end position="88"/>
    </location>
</feature>
<dbReference type="AlphaFoldDB" id="A0AA43QXX4"/>
<evidence type="ECO:0000313" key="2">
    <source>
        <dbReference type="EMBL" id="MDI1492320.1"/>
    </source>
</evidence>
<accession>A0AA43QXX4</accession>
<evidence type="ECO:0000256" key="1">
    <source>
        <dbReference type="SAM" id="MobiDB-lite"/>
    </source>
</evidence>
<comment type="caution">
    <text evidence="2">The sequence shown here is derived from an EMBL/GenBank/DDBJ whole genome shotgun (WGS) entry which is preliminary data.</text>
</comment>
<protein>
    <submittedName>
        <fullName evidence="2">Uncharacterized protein</fullName>
    </submittedName>
</protein>
<organism evidence="2 3">
    <name type="scientific">Ramalina farinacea</name>
    <dbReference type="NCBI Taxonomy" id="258253"/>
    <lineage>
        <taxon>Eukaryota</taxon>
        <taxon>Fungi</taxon>
        <taxon>Dikarya</taxon>
        <taxon>Ascomycota</taxon>
        <taxon>Pezizomycotina</taxon>
        <taxon>Lecanoromycetes</taxon>
        <taxon>OSLEUM clade</taxon>
        <taxon>Lecanoromycetidae</taxon>
        <taxon>Lecanorales</taxon>
        <taxon>Lecanorineae</taxon>
        <taxon>Ramalinaceae</taxon>
        <taxon>Ramalina</taxon>
    </lineage>
</organism>
<proteinExistence type="predicted"/>
<reference evidence="2" key="1">
    <citation type="journal article" date="2023" name="Genome Biol. Evol.">
        <title>First Whole Genome Sequence and Flow Cytometry Genome Size Data for the Lichen-Forming Fungus Ramalina farinacea (Ascomycota).</title>
        <authorList>
            <person name="Llewellyn T."/>
            <person name="Mian S."/>
            <person name="Hill R."/>
            <person name="Leitch I.J."/>
            <person name="Gaya E."/>
        </authorList>
    </citation>
    <scope>NUCLEOTIDE SEQUENCE</scope>
    <source>
        <strain evidence="2">LIQ254RAFAR</strain>
    </source>
</reference>
<dbReference type="Proteomes" id="UP001161017">
    <property type="component" value="Unassembled WGS sequence"/>
</dbReference>
<gene>
    <name evidence="2" type="ORF">OHK93_003533</name>
</gene>